<dbReference type="OrthoDB" id="799938at2"/>
<dbReference type="InterPro" id="IPR013325">
    <property type="entry name" value="RNA_pol_sigma_r2"/>
</dbReference>
<dbReference type="InterPro" id="IPR007627">
    <property type="entry name" value="RNA_pol_sigma70_r2"/>
</dbReference>
<dbReference type="AlphaFoldDB" id="A0A2P8GC09"/>
<dbReference type="GO" id="GO:0003677">
    <property type="term" value="F:DNA binding"/>
    <property type="evidence" value="ECO:0007669"/>
    <property type="project" value="InterPro"/>
</dbReference>
<keyword evidence="8" id="KW-1185">Reference proteome</keyword>
<keyword evidence="3" id="KW-0731">Sigma factor</keyword>
<keyword evidence="4" id="KW-0804">Transcription</keyword>
<evidence type="ECO:0000259" key="5">
    <source>
        <dbReference type="Pfam" id="PF04542"/>
    </source>
</evidence>
<comment type="similarity">
    <text evidence="1">Belongs to the sigma-70 factor family. ECF subfamily.</text>
</comment>
<evidence type="ECO:0000256" key="2">
    <source>
        <dbReference type="ARBA" id="ARBA00023015"/>
    </source>
</evidence>
<dbReference type="GO" id="GO:0006352">
    <property type="term" value="P:DNA-templated transcription initiation"/>
    <property type="evidence" value="ECO:0007669"/>
    <property type="project" value="InterPro"/>
</dbReference>
<evidence type="ECO:0000256" key="4">
    <source>
        <dbReference type="ARBA" id="ARBA00023163"/>
    </source>
</evidence>
<dbReference type="Proteomes" id="UP000241964">
    <property type="component" value="Unassembled WGS sequence"/>
</dbReference>
<evidence type="ECO:0000256" key="3">
    <source>
        <dbReference type="ARBA" id="ARBA00023082"/>
    </source>
</evidence>
<proteinExistence type="inferred from homology"/>
<evidence type="ECO:0000259" key="6">
    <source>
        <dbReference type="Pfam" id="PF08281"/>
    </source>
</evidence>
<dbReference type="NCBIfam" id="TIGR02937">
    <property type="entry name" value="sigma70-ECF"/>
    <property type="match status" value="1"/>
</dbReference>
<protein>
    <submittedName>
        <fullName evidence="7">RNA polymerase sigma-70 factor (ECF subfamily)</fullName>
    </submittedName>
</protein>
<evidence type="ECO:0000313" key="8">
    <source>
        <dbReference type="Proteomes" id="UP000241964"/>
    </source>
</evidence>
<comment type="caution">
    <text evidence="7">The sequence shown here is derived from an EMBL/GenBank/DDBJ whole genome shotgun (WGS) entry which is preliminary data.</text>
</comment>
<accession>A0A2P8GC09</accession>
<dbReference type="PANTHER" id="PTHR43133:SF46">
    <property type="entry name" value="RNA POLYMERASE SIGMA-70 FACTOR ECF SUBFAMILY"/>
    <property type="match status" value="1"/>
</dbReference>
<feature type="domain" description="RNA polymerase sigma factor 70 region 4 type 2" evidence="6">
    <location>
        <begin position="123"/>
        <end position="174"/>
    </location>
</feature>
<dbReference type="Pfam" id="PF08281">
    <property type="entry name" value="Sigma70_r4_2"/>
    <property type="match status" value="1"/>
</dbReference>
<dbReference type="RefSeq" id="WP_106594836.1">
    <property type="nucleotide sequence ID" value="NZ_PYAS01000003.1"/>
</dbReference>
<feature type="domain" description="RNA polymerase sigma-70 region 2" evidence="5">
    <location>
        <begin position="28"/>
        <end position="93"/>
    </location>
</feature>
<dbReference type="Pfam" id="PF04542">
    <property type="entry name" value="Sigma70_r2"/>
    <property type="match status" value="1"/>
</dbReference>
<dbReference type="InterPro" id="IPR014284">
    <property type="entry name" value="RNA_pol_sigma-70_dom"/>
</dbReference>
<dbReference type="GO" id="GO:0016987">
    <property type="term" value="F:sigma factor activity"/>
    <property type="evidence" value="ECO:0007669"/>
    <property type="project" value="UniProtKB-KW"/>
</dbReference>
<evidence type="ECO:0000256" key="1">
    <source>
        <dbReference type="ARBA" id="ARBA00010641"/>
    </source>
</evidence>
<sequence>MATHKSENEREVLRELSEGSESAFVWIFDAYSPKVYRLALKFLNSTHAAEEVVQDVFMDVWLRRNKMPDVLNFGAYLHGMAKKQVFDAYRRKSNFIEMIREIGYQEQADNATERMVQEDERERLLQEAIRSLPDHQQEIFQLAREEGLTHEAIAERMNLSRLAVKAHMKRILRFIRTRLDPVLKAETLFWLLIFTAK</sequence>
<dbReference type="PANTHER" id="PTHR43133">
    <property type="entry name" value="RNA POLYMERASE ECF-TYPE SIGMA FACTO"/>
    <property type="match status" value="1"/>
</dbReference>
<dbReference type="InterPro" id="IPR036388">
    <property type="entry name" value="WH-like_DNA-bd_sf"/>
</dbReference>
<dbReference type="Gene3D" id="1.10.10.10">
    <property type="entry name" value="Winged helix-like DNA-binding domain superfamily/Winged helix DNA-binding domain"/>
    <property type="match status" value="1"/>
</dbReference>
<dbReference type="EMBL" id="PYAS01000003">
    <property type="protein sequence ID" value="PSL31508.1"/>
    <property type="molecule type" value="Genomic_DNA"/>
</dbReference>
<dbReference type="SUPFAM" id="SSF88659">
    <property type="entry name" value="Sigma3 and sigma4 domains of RNA polymerase sigma factors"/>
    <property type="match status" value="1"/>
</dbReference>
<evidence type="ECO:0000313" key="7">
    <source>
        <dbReference type="EMBL" id="PSL31508.1"/>
    </source>
</evidence>
<keyword evidence="2" id="KW-0805">Transcription regulation</keyword>
<dbReference type="InterPro" id="IPR039425">
    <property type="entry name" value="RNA_pol_sigma-70-like"/>
</dbReference>
<reference evidence="7 8" key="1">
    <citation type="submission" date="2018-03" db="EMBL/GenBank/DDBJ databases">
        <title>Genomic Encyclopedia of Archaeal and Bacterial Type Strains, Phase II (KMG-II): from individual species to whole genera.</title>
        <authorList>
            <person name="Goeker M."/>
        </authorList>
    </citation>
    <scope>NUCLEOTIDE SEQUENCE [LARGE SCALE GENOMIC DNA]</scope>
    <source>
        <strain evidence="7 8">DSM 29057</strain>
    </source>
</reference>
<dbReference type="InterPro" id="IPR013249">
    <property type="entry name" value="RNA_pol_sigma70_r4_t2"/>
</dbReference>
<name>A0A2P8GC09_9BACT</name>
<gene>
    <name evidence="7" type="ORF">CLV60_103374</name>
</gene>
<dbReference type="SUPFAM" id="SSF88946">
    <property type="entry name" value="Sigma2 domain of RNA polymerase sigma factors"/>
    <property type="match status" value="1"/>
</dbReference>
<dbReference type="Gene3D" id="1.10.1740.10">
    <property type="match status" value="1"/>
</dbReference>
<dbReference type="InterPro" id="IPR013324">
    <property type="entry name" value="RNA_pol_sigma_r3/r4-like"/>
</dbReference>
<dbReference type="CDD" id="cd06171">
    <property type="entry name" value="Sigma70_r4"/>
    <property type="match status" value="1"/>
</dbReference>
<organism evidence="7 8">
    <name type="scientific">Dyadobacter jiangsuensis</name>
    <dbReference type="NCBI Taxonomy" id="1591085"/>
    <lineage>
        <taxon>Bacteria</taxon>
        <taxon>Pseudomonadati</taxon>
        <taxon>Bacteroidota</taxon>
        <taxon>Cytophagia</taxon>
        <taxon>Cytophagales</taxon>
        <taxon>Spirosomataceae</taxon>
        <taxon>Dyadobacter</taxon>
    </lineage>
</organism>